<sequence length="233" mass="25772">MMAEQPLVLSPQGHLKLIIFDCDGVLVDSEETCCRISAEEARRVGMHVPDDQAVKVFSGMALPGIQHMIEKETGAQLGKDWASMMQKRFVSAMKSGVEPIEGVYDMLNDIRKLGVPVRVASNSSQEEMDAKFSITNLEHFFENRIHSARDMGIPKPKPDVYLKAAEEEGVSPSECLVLEDSDTGARAAVNAGMTCVMLRADEKPIPEWENILRINSLSQFSPLVQKALQLQGR</sequence>
<dbReference type="SFLD" id="SFLDG01129">
    <property type="entry name" value="C1.5:_HAD__Beta-PGM__Phosphata"/>
    <property type="match status" value="1"/>
</dbReference>
<dbReference type="InterPro" id="IPR006439">
    <property type="entry name" value="HAD-SF_hydro_IA"/>
</dbReference>
<dbReference type="InterPro" id="IPR041492">
    <property type="entry name" value="HAD_2"/>
</dbReference>
<dbReference type="Gene3D" id="1.10.150.240">
    <property type="entry name" value="Putative phosphatase, domain 2"/>
    <property type="match status" value="1"/>
</dbReference>
<dbReference type="RefSeq" id="WP_003629475.1">
    <property type="nucleotide sequence ID" value="NZ_LYUD01000114.1"/>
</dbReference>
<dbReference type="GO" id="GO:0008967">
    <property type="term" value="F:phosphoglycolate phosphatase activity"/>
    <property type="evidence" value="ECO:0007669"/>
    <property type="project" value="UniProtKB-EC"/>
</dbReference>
<dbReference type="SUPFAM" id="SSF56784">
    <property type="entry name" value="HAD-like"/>
    <property type="match status" value="1"/>
</dbReference>
<evidence type="ECO:0000256" key="3">
    <source>
        <dbReference type="ARBA" id="ARBA00022723"/>
    </source>
</evidence>
<dbReference type="PATRIC" id="fig|438.15.peg.2382"/>
<comment type="similarity">
    <text evidence="2">Belongs to the HAD-like hydrolase superfamily. CbbY/CbbZ/Gph/YieH family.</text>
</comment>
<evidence type="ECO:0000256" key="2">
    <source>
        <dbReference type="ARBA" id="ARBA00006171"/>
    </source>
</evidence>
<proteinExistence type="inferred from homology"/>
<dbReference type="InterPro" id="IPR036412">
    <property type="entry name" value="HAD-like_sf"/>
</dbReference>
<keyword evidence="3" id="KW-0479">Metal-binding</keyword>
<evidence type="ECO:0000313" key="5">
    <source>
        <dbReference type="EMBL" id="OAZ71080.1"/>
    </source>
</evidence>
<evidence type="ECO:0000256" key="1">
    <source>
        <dbReference type="ARBA" id="ARBA00001946"/>
    </source>
</evidence>
<dbReference type="InterPro" id="IPR023214">
    <property type="entry name" value="HAD_sf"/>
</dbReference>
<comment type="cofactor">
    <cofactor evidence="1">
        <name>Mg(2+)</name>
        <dbReference type="ChEBI" id="CHEBI:18420"/>
    </cofactor>
</comment>
<reference evidence="5 6" key="1">
    <citation type="submission" date="2016-05" db="EMBL/GenBank/DDBJ databases">
        <title>Genome sequencing of Acetobacter pasteurianus strain SRCM100623.</title>
        <authorList>
            <person name="Song Y.R."/>
        </authorList>
    </citation>
    <scope>NUCLEOTIDE SEQUENCE [LARGE SCALE GENOMIC DNA]</scope>
    <source>
        <strain evidence="5 6">SRCM100623</strain>
    </source>
</reference>
<accession>A0A1A0D7Q8</accession>
<keyword evidence="4" id="KW-0460">Magnesium</keyword>
<dbReference type="GO" id="GO:0046872">
    <property type="term" value="F:metal ion binding"/>
    <property type="evidence" value="ECO:0007669"/>
    <property type="project" value="UniProtKB-KW"/>
</dbReference>
<dbReference type="Pfam" id="PF13419">
    <property type="entry name" value="HAD_2"/>
    <property type="match status" value="1"/>
</dbReference>
<evidence type="ECO:0000313" key="6">
    <source>
        <dbReference type="Proteomes" id="UP000093796"/>
    </source>
</evidence>
<protein>
    <submittedName>
        <fullName evidence="5">Phosphoglycolate phosphatase</fullName>
        <ecNumber evidence="5">3.1.3.18</ecNumber>
    </submittedName>
</protein>
<dbReference type="EMBL" id="LYUD01000114">
    <property type="protein sequence ID" value="OAZ71080.1"/>
    <property type="molecule type" value="Genomic_DNA"/>
</dbReference>
<dbReference type="Proteomes" id="UP000093796">
    <property type="component" value="Unassembled WGS sequence"/>
</dbReference>
<dbReference type="EC" id="3.1.3.18" evidence="5"/>
<dbReference type="InterPro" id="IPR023198">
    <property type="entry name" value="PGP-like_dom2"/>
</dbReference>
<evidence type="ECO:0000256" key="4">
    <source>
        <dbReference type="ARBA" id="ARBA00022842"/>
    </source>
</evidence>
<dbReference type="OrthoDB" id="9797743at2"/>
<dbReference type="AlphaFoldDB" id="A0A1A0D7Q8"/>
<dbReference type="PANTHER" id="PTHR46193">
    <property type="entry name" value="6-PHOSPHOGLUCONATE PHOSPHATASE"/>
    <property type="match status" value="1"/>
</dbReference>
<keyword evidence="5" id="KW-0378">Hydrolase</keyword>
<gene>
    <name evidence="5" type="ORF">SRCM100623_02146</name>
</gene>
<dbReference type="Gene3D" id="3.40.50.1000">
    <property type="entry name" value="HAD superfamily/HAD-like"/>
    <property type="match status" value="1"/>
</dbReference>
<name>A0A1A0D7Q8_ACEPA</name>
<dbReference type="NCBIfam" id="TIGR01509">
    <property type="entry name" value="HAD-SF-IA-v3"/>
    <property type="match status" value="1"/>
</dbReference>
<dbReference type="PRINTS" id="PR00413">
    <property type="entry name" value="HADHALOGNASE"/>
</dbReference>
<comment type="caution">
    <text evidence="5">The sequence shown here is derived from an EMBL/GenBank/DDBJ whole genome shotgun (WGS) entry which is preliminary data.</text>
</comment>
<dbReference type="SFLD" id="SFLDS00003">
    <property type="entry name" value="Haloacid_Dehalogenase"/>
    <property type="match status" value="1"/>
</dbReference>
<dbReference type="InterPro" id="IPR051600">
    <property type="entry name" value="Beta-PGM-like"/>
</dbReference>
<organism evidence="5 6">
    <name type="scientific">Acetobacter pasteurianus</name>
    <name type="common">Acetobacter turbidans</name>
    <dbReference type="NCBI Taxonomy" id="438"/>
    <lineage>
        <taxon>Bacteria</taxon>
        <taxon>Pseudomonadati</taxon>
        <taxon>Pseudomonadota</taxon>
        <taxon>Alphaproteobacteria</taxon>
        <taxon>Acetobacterales</taxon>
        <taxon>Acetobacteraceae</taxon>
        <taxon>Acetobacter</taxon>
    </lineage>
</organism>
<dbReference type="PANTHER" id="PTHR46193:SF10">
    <property type="entry name" value="6-PHOSPHOGLUCONATE PHOSPHATASE"/>
    <property type="match status" value="1"/>
</dbReference>